<comment type="caution">
    <text evidence="7">The sequence shown here is derived from an EMBL/GenBank/DDBJ whole genome shotgun (WGS) entry which is preliminary data.</text>
</comment>
<evidence type="ECO:0000259" key="5">
    <source>
        <dbReference type="Pfam" id="PF04773"/>
    </source>
</evidence>
<feature type="domain" description="Carbohydrate-binding module family 96" evidence="6">
    <location>
        <begin position="292"/>
        <end position="415"/>
    </location>
</feature>
<dbReference type="InterPro" id="IPR055372">
    <property type="entry name" value="CBM96"/>
</dbReference>
<dbReference type="Gene3D" id="2.60.120.1440">
    <property type="match status" value="1"/>
</dbReference>
<gene>
    <name evidence="7" type="ORF">SAMN06265222_107103</name>
</gene>
<dbReference type="InterPro" id="IPR012373">
    <property type="entry name" value="Ferrdict_sens_TM"/>
</dbReference>
<keyword evidence="4" id="KW-1133">Transmembrane helix</keyword>
<evidence type="ECO:0000259" key="6">
    <source>
        <dbReference type="Pfam" id="PF24517"/>
    </source>
</evidence>
<sequence length="418" mass="45970">MNENRFSELLAAYLDDAISGEETTELHEAVKGSELFRRQFQQETRLNVLMRETLAEQVELRALSHNVTPPGQYRLHRRLILAASAAVLLVSITAGYIVFKSSSDGMPGMGVCMNVSGSSGLTVIRDTQQYQAEPEFGFRVGDRIVCDAQTQAMLRLIDGSIVSMEPGAELVLNSDRPAITLQHGIAFFEIAPRRPGMLAFEVLTGNSTVAVMGTVFSVSASTHTELKVYEGSVKFTRKSDQAFVEVGSHQMATTEKFAVEELTQPSLEVTSLIPTDDLALNRGQPVTKDKWLKVEGKQRDSYLRFVIPQATKVHSAKLRLKQDVDSGKGTLRFFVGDHSDWTEDSLNGSNAPKCLQQVAQHKGIVGRGQLIEVDVSKADLTPGPITIVMTLDETDENDIWFASRESDSPPELILTLGK</sequence>
<evidence type="ECO:0000256" key="1">
    <source>
        <dbReference type="ARBA" id="ARBA00004613"/>
    </source>
</evidence>
<feature type="domain" description="FecR protein" evidence="5">
    <location>
        <begin position="142"/>
        <end position="234"/>
    </location>
</feature>
<dbReference type="Proteomes" id="UP001158067">
    <property type="component" value="Unassembled WGS sequence"/>
</dbReference>
<feature type="transmembrane region" description="Helical" evidence="4">
    <location>
        <begin position="79"/>
        <end position="99"/>
    </location>
</feature>
<proteinExistence type="predicted"/>
<organism evidence="7 8">
    <name type="scientific">Neorhodopirellula lusitana</name>
    <dbReference type="NCBI Taxonomy" id="445327"/>
    <lineage>
        <taxon>Bacteria</taxon>
        <taxon>Pseudomonadati</taxon>
        <taxon>Planctomycetota</taxon>
        <taxon>Planctomycetia</taxon>
        <taxon>Pirellulales</taxon>
        <taxon>Pirellulaceae</taxon>
        <taxon>Neorhodopirellula</taxon>
    </lineage>
</organism>
<comment type="subcellular location">
    <subcellularLocation>
        <location evidence="1">Secreted</location>
    </subcellularLocation>
</comment>
<dbReference type="RefSeq" id="WP_283433179.1">
    <property type="nucleotide sequence ID" value="NZ_FXUG01000007.1"/>
</dbReference>
<dbReference type="Pfam" id="PF04773">
    <property type="entry name" value="FecR"/>
    <property type="match status" value="1"/>
</dbReference>
<keyword evidence="4" id="KW-0472">Membrane</keyword>
<reference evidence="7 8" key="1">
    <citation type="submission" date="2017-05" db="EMBL/GenBank/DDBJ databases">
        <authorList>
            <person name="Varghese N."/>
            <person name="Submissions S."/>
        </authorList>
    </citation>
    <scope>NUCLEOTIDE SEQUENCE [LARGE SCALE GENOMIC DNA]</scope>
    <source>
        <strain evidence="7 8">DSM 25457</strain>
    </source>
</reference>
<evidence type="ECO:0000313" key="8">
    <source>
        <dbReference type="Proteomes" id="UP001158067"/>
    </source>
</evidence>
<protein>
    <submittedName>
        <fullName evidence="7">FecR family protein</fullName>
    </submittedName>
</protein>
<evidence type="ECO:0000256" key="4">
    <source>
        <dbReference type="SAM" id="Phobius"/>
    </source>
</evidence>
<dbReference type="PANTHER" id="PTHR30273">
    <property type="entry name" value="PERIPLASMIC SIGNAL SENSOR AND SIGMA FACTOR ACTIVATOR FECR-RELATED"/>
    <property type="match status" value="1"/>
</dbReference>
<evidence type="ECO:0000313" key="7">
    <source>
        <dbReference type="EMBL" id="SMP61481.1"/>
    </source>
</evidence>
<name>A0ABY1Q6R5_9BACT</name>
<dbReference type="NCBIfam" id="NF033679">
    <property type="entry name" value="DNRLRE_dom"/>
    <property type="match status" value="1"/>
</dbReference>
<dbReference type="InterPro" id="IPR006860">
    <property type="entry name" value="FecR"/>
</dbReference>
<keyword evidence="3" id="KW-0732">Signal</keyword>
<dbReference type="PANTHER" id="PTHR30273:SF2">
    <property type="entry name" value="PROTEIN FECR"/>
    <property type="match status" value="1"/>
</dbReference>
<keyword evidence="2" id="KW-0964">Secreted</keyword>
<evidence type="ECO:0000256" key="2">
    <source>
        <dbReference type="ARBA" id="ARBA00022525"/>
    </source>
</evidence>
<dbReference type="EMBL" id="FXUG01000007">
    <property type="protein sequence ID" value="SMP61481.1"/>
    <property type="molecule type" value="Genomic_DNA"/>
</dbReference>
<evidence type="ECO:0000256" key="3">
    <source>
        <dbReference type="ARBA" id="ARBA00022729"/>
    </source>
</evidence>
<keyword evidence="8" id="KW-1185">Reference proteome</keyword>
<dbReference type="Pfam" id="PF24517">
    <property type="entry name" value="CBM96"/>
    <property type="match status" value="1"/>
</dbReference>
<accession>A0ABY1Q6R5</accession>
<keyword evidence="4" id="KW-0812">Transmembrane</keyword>